<proteinExistence type="predicted"/>
<dbReference type="InterPro" id="IPR000843">
    <property type="entry name" value="HTH_LacI"/>
</dbReference>
<keyword evidence="4" id="KW-0804">Transcription</keyword>
<dbReference type="Pfam" id="PF13377">
    <property type="entry name" value="Peripla_BP_3"/>
    <property type="match status" value="1"/>
</dbReference>
<dbReference type="Gene3D" id="3.40.50.2300">
    <property type="match status" value="2"/>
</dbReference>
<sequence>MSDMENALKPTMMDVAALAGVSQATVSLILNGSSGARFTEATRKRVFDAADQLGYRLANKSSASSGPGSAPANKVIVFAVDELTTDPWMALAYEGAREKALELGIIVTLGVFRKGEDPDGGIFSICDGQALIGYIFGTILTRKIDPPEPLLKVPSVLVNCYDQERRLPSILPGDVAGGRAATERLISAGRKRIALINGQEGLDNPRDRLRGYKQALASNDLSYDPDLVHYGNWEPPSGYEKTHALMKLKDPPDGIFCANDLMALGCIEALNELGKSVPEDVSVVGFDNRDIAQFTMPPLTTFHLPMFEMGVMAVELLSDMAGGLTSNHDQLKVECRLVARSSA</sequence>
<comment type="caution">
    <text evidence="6">The sequence shown here is derived from an EMBL/GenBank/DDBJ whole genome shotgun (WGS) entry which is preliminary data.</text>
</comment>
<accession>A0A7X0JKX0</accession>
<organism evidence="6 7">
    <name type="scientific">Rhizobium soli</name>
    <dbReference type="NCBI Taxonomy" id="424798"/>
    <lineage>
        <taxon>Bacteria</taxon>
        <taxon>Pseudomonadati</taxon>
        <taxon>Pseudomonadota</taxon>
        <taxon>Alphaproteobacteria</taxon>
        <taxon>Hyphomicrobiales</taxon>
        <taxon>Rhizobiaceae</taxon>
        <taxon>Rhizobium/Agrobacterium group</taxon>
        <taxon>Rhizobium</taxon>
    </lineage>
</organism>
<keyword evidence="3" id="KW-0238">DNA-binding</keyword>
<dbReference type="PANTHER" id="PTHR30146">
    <property type="entry name" value="LACI-RELATED TRANSCRIPTIONAL REPRESSOR"/>
    <property type="match status" value="1"/>
</dbReference>
<evidence type="ECO:0000256" key="2">
    <source>
        <dbReference type="ARBA" id="ARBA00023015"/>
    </source>
</evidence>
<dbReference type="PROSITE" id="PS50932">
    <property type="entry name" value="HTH_LACI_2"/>
    <property type="match status" value="1"/>
</dbReference>
<evidence type="ECO:0000313" key="7">
    <source>
        <dbReference type="Proteomes" id="UP000585437"/>
    </source>
</evidence>
<dbReference type="CDD" id="cd06288">
    <property type="entry name" value="PBP1_sucrose_transcription_regulator"/>
    <property type="match status" value="1"/>
</dbReference>
<dbReference type="InterPro" id="IPR010982">
    <property type="entry name" value="Lambda_DNA-bd_dom_sf"/>
</dbReference>
<evidence type="ECO:0000256" key="3">
    <source>
        <dbReference type="ARBA" id="ARBA00023125"/>
    </source>
</evidence>
<dbReference type="SMART" id="SM00354">
    <property type="entry name" value="HTH_LACI"/>
    <property type="match status" value="1"/>
</dbReference>
<dbReference type="InterPro" id="IPR028082">
    <property type="entry name" value="Peripla_BP_I"/>
</dbReference>
<dbReference type="PROSITE" id="PS00356">
    <property type="entry name" value="HTH_LACI_1"/>
    <property type="match status" value="1"/>
</dbReference>
<evidence type="ECO:0000313" key="6">
    <source>
        <dbReference type="EMBL" id="MBB6508914.1"/>
    </source>
</evidence>
<dbReference type="GO" id="GO:0003700">
    <property type="term" value="F:DNA-binding transcription factor activity"/>
    <property type="evidence" value="ECO:0007669"/>
    <property type="project" value="TreeGrafter"/>
</dbReference>
<keyword evidence="2" id="KW-0805">Transcription regulation</keyword>
<dbReference type="EMBL" id="JACHBU010000003">
    <property type="protein sequence ID" value="MBB6508914.1"/>
    <property type="molecule type" value="Genomic_DNA"/>
</dbReference>
<name>A0A7X0JKX0_9HYPH</name>
<dbReference type="SUPFAM" id="SSF53822">
    <property type="entry name" value="Periplasmic binding protein-like I"/>
    <property type="match status" value="1"/>
</dbReference>
<dbReference type="Gene3D" id="1.10.260.40">
    <property type="entry name" value="lambda repressor-like DNA-binding domains"/>
    <property type="match status" value="1"/>
</dbReference>
<evidence type="ECO:0000259" key="5">
    <source>
        <dbReference type="PROSITE" id="PS50932"/>
    </source>
</evidence>
<dbReference type="AlphaFoldDB" id="A0A7X0JKX0"/>
<dbReference type="Proteomes" id="UP000585437">
    <property type="component" value="Unassembled WGS sequence"/>
</dbReference>
<dbReference type="GO" id="GO:0000976">
    <property type="term" value="F:transcription cis-regulatory region binding"/>
    <property type="evidence" value="ECO:0007669"/>
    <property type="project" value="TreeGrafter"/>
</dbReference>
<evidence type="ECO:0000256" key="4">
    <source>
        <dbReference type="ARBA" id="ARBA00023163"/>
    </source>
</evidence>
<evidence type="ECO:0000256" key="1">
    <source>
        <dbReference type="ARBA" id="ARBA00022491"/>
    </source>
</evidence>
<dbReference type="Pfam" id="PF00356">
    <property type="entry name" value="LacI"/>
    <property type="match status" value="1"/>
</dbReference>
<reference evidence="6 7" key="1">
    <citation type="submission" date="2020-08" db="EMBL/GenBank/DDBJ databases">
        <title>The Agave Microbiome: Exploring the role of microbial communities in plant adaptations to desert environments.</title>
        <authorList>
            <person name="Partida-Martinez L.P."/>
        </authorList>
    </citation>
    <scope>NUCLEOTIDE SEQUENCE [LARGE SCALE GENOMIC DNA]</scope>
    <source>
        <strain evidence="6 7">AS3.12</strain>
    </source>
</reference>
<dbReference type="PANTHER" id="PTHR30146:SF148">
    <property type="entry name" value="HTH-TYPE TRANSCRIPTIONAL REPRESSOR PURR-RELATED"/>
    <property type="match status" value="1"/>
</dbReference>
<dbReference type="CDD" id="cd01392">
    <property type="entry name" value="HTH_LacI"/>
    <property type="match status" value="1"/>
</dbReference>
<dbReference type="SUPFAM" id="SSF47413">
    <property type="entry name" value="lambda repressor-like DNA-binding domains"/>
    <property type="match status" value="1"/>
</dbReference>
<keyword evidence="1" id="KW-0678">Repressor</keyword>
<keyword evidence="7" id="KW-1185">Reference proteome</keyword>
<feature type="domain" description="HTH lacI-type" evidence="5">
    <location>
        <begin position="10"/>
        <end position="65"/>
    </location>
</feature>
<gene>
    <name evidence="6" type="ORF">F4695_002263</name>
</gene>
<protein>
    <submittedName>
        <fullName evidence="6">LacI family transcriptional regulator</fullName>
    </submittedName>
</protein>
<dbReference type="InterPro" id="IPR046335">
    <property type="entry name" value="LacI/GalR-like_sensor"/>
</dbReference>